<feature type="domain" description="Fibronectin type-III" evidence="2">
    <location>
        <begin position="226"/>
        <end position="323"/>
    </location>
</feature>
<evidence type="ECO:0000313" key="3">
    <source>
        <dbReference type="EMBL" id="OQV11789.1"/>
    </source>
</evidence>
<evidence type="ECO:0000259" key="2">
    <source>
        <dbReference type="PROSITE" id="PS50853"/>
    </source>
</evidence>
<organism evidence="3 4">
    <name type="scientific">Hypsibius exemplaris</name>
    <name type="common">Freshwater tardigrade</name>
    <dbReference type="NCBI Taxonomy" id="2072580"/>
    <lineage>
        <taxon>Eukaryota</taxon>
        <taxon>Metazoa</taxon>
        <taxon>Ecdysozoa</taxon>
        <taxon>Tardigrada</taxon>
        <taxon>Eutardigrada</taxon>
        <taxon>Parachela</taxon>
        <taxon>Hypsibioidea</taxon>
        <taxon>Hypsibiidae</taxon>
        <taxon>Hypsibius</taxon>
    </lineage>
</organism>
<comment type="caution">
    <text evidence="3">The sequence shown here is derived from an EMBL/GenBank/DDBJ whole genome shotgun (WGS) entry which is preliminary data.</text>
</comment>
<dbReference type="InterPro" id="IPR013783">
    <property type="entry name" value="Ig-like_fold"/>
</dbReference>
<evidence type="ECO:0000256" key="1">
    <source>
        <dbReference type="SAM" id="SignalP"/>
    </source>
</evidence>
<sequence>MLVCQRKLMASLALAALILFIALQVSSGFLLTTTQCTDHCNSNPMCTQACELWPVLYHIEKSCDTFCDNLQFFKGDNFTMDDFKVRQCVDGCSYASNNFYVVLQESINSLPPPLHVTDFPTEFGLALDTPTHPSGMKAYLQFKVNNSSGTDNHKHRDTFRWTYFRPNVRVDSSRVVLTEGITPYIPYQFRLVVVPSRDHKFMGRGSAPITLEPDSIPLDGENAKYPVQTIKCNAIGRDSIQLQWLPPARTPTFKAVAFYVLTITNLKTGEQNIAVLNENARRHEFRGLTPLTQYTLAIRPSTANVRVEEPGQSLLQQSFAGPSAQVSVTTAE</sequence>
<keyword evidence="1" id="KW-0732">Signal</keyword>
<dbReference type="InterPro" id="IPR003961">
    <property type="entry name" value="FN3_dom"/>
</dbReference>
<dbReference type="Proteomes" id="UP000192578">
    <property type="component" value="Unassembled WGS sequence"/>
</dbReference>
<dbReference type="CDD" id="cd00063">
    <property type="entry name" value="FN3"/>
    <property type="match status" value="1"/>
</dbReference>
<dbReference type="EMBL" id="MTYJ01000161">
    <property type="protein sequence ID" value="OQV11789.1"/>
    <property type="molecule type" value="Genomic_DNA"/>
</dbReference>
<proteinExistence type="predicted"/>
<dbReference type="Gene3D" id="2.60.40.10">
    <property type="entry name" value="Immunoglobulins"/>
    <property type="match status" value="1"/>
</dbReference>
<dbReference type="PROSITE" id="PS50853">
    <property type="entry name" value="FN3"/>
    <property type="match status" value="1"/>
</dbReference>
<dbReference type="SUPFAM" id="SSF49265">
    <property type="entry name" value="Fibronectin type III"/>
    <property type="match status" value="1"/>
</dbReference>
<dbReference type="AlphaFoldDB" id="A0A1W0W9A6"/>
<name>A0A1W0W9A6_HYPEX</name>
<reference evidence="4" key="1">
    <citation type="submission" date="2017-01" db="EMBL/GenBank/DDBJ databases">
        <title>Comparative genomics of anhydrobiosis in the tardigrade Hypsibius dujardini.</title>
        <authorList>
            <person name="Yoshida Y."/>
            <person name="Koutsovoulos G."/>
            <person name="Laetsch D."/>
            <person name="Stevens L."/>
            <person name="Kumar S."/>
            <person name="Horikawa D."/>
            <person name="Ishino K."/>
            <person name="Komine S."/>
            <person name="Tomita M."/>
            <person name="Blaxter M."/>
            <person name="Arakawa K."/>
        </authorList>
    </citation>
    <scope>NUCLEOTIDE SEQUENCE [LARGE SCALE GENOMIC DNA]</scope>
    <source>
        <strain evidence="4">Z151</strain>
    </source>
</reference>
<feature type="chain" id="PRO_5012867901" description="Fibronectin type-III domain-containing protein" evidence="1">
    <location>
        <begin position="29"/>
        <end position="332"/>
    </location>
</feature>
<evidence type="ECO:0000313" key="4">
    <source>
        <dbReference type="Proteomes" id="UP000192578"/>
    </source>
</evidence>
<accession>A0A1W0W9A6</accession>
<dbReference type="OrthoDB" id="18894at2759"/>
<gene>
    <name evidence="3" type="ORF">BV898_13914</name>
</gene>
<dbReference type="InterPro" id="IPR036116">
    <property type="entry name" value="FN3_sf"/>
</dbReference>
<keyword evidence="4" id="KW-1185">Reference proteome</keyword>
<dbReference type="Pfam" id="PF00041">
    <property type="entry name" value="fn3"/>
    <property type="match status" value="1"/>
</dbReference>
<protein>
    <recommendedName>
        <fullName evidence="2">Fibronectin type-III domain-containing protein</fullName>
    </recommendedName>
</protein>
<feature type="signal peptide" evidence="1">
    <location>
        <begin position="1"/>
        <end position="28"/>
    </location>
</feature>